<proteinExistence type="predicted"/>
<comment type="caution">
    <text evidence="1">The sequence shown here is derived from an EMBL/GenBank/DDBJ whole genome shotgun (WGS) entry which is preliminary data.</text>
</comment>
<dbReference type="Proteomes" id="UP000308828">
    <property type="component" value="Unassembled WGS sequence"/>
</dbReference>
<sequence>MKIVLRLLAVIIAVFILPTLVSAGLWVTKDRPTRWNEANWGSSGLLPEAEESEDAAIYVFSAMTGGLKGAIASHAWIVTKEKGGDYQRYDKVGWGSPIRRNHRAPDAFWYSNPPRLVVEIKGQQAERLIPKVEAAIKAYPYGQPGGYRIYPGPNSNTFVAHVLRDVPELGAVLPPDAVGRDYLPNGGFYALDEDGRDLHLSLGGFAGVSIGARSGLEVNFLGLVAGIDIARPALKVPGFGAVGF</sequence>
<accession>A0A4S8NZH8</accession>
<name>A0A4S8NZH8_9HYPH</name>
<organism evidence="1 2">
    <name type="scientific">Peteryoungia ipomoeae</name>
    <dbReference type="NCBI Taxonomy" id="1210932"/>
    <lineage>
        <taxon>Bacteria</taxon>
        <taxon>Pseudomonadati</taxon>
        <taxon>Pseudomonadota</taxon>
        <taxon>Alphaproteobacteria</taxon>
        <taxon>Hyphomicrobiales</taxon>
        <taxon>Rhizobiaceae</taxon>
        <taxon>Peteryoungia</taxon>
    </lineage>
</organism>
<gene>
    <name evidence="1" type="ORF">FAA97_10335</name>
</gene>
<dbReference type="Pfam" id="PF12570">
    <property type="entry name" value="DUF3750"/>
    <property type="match status" value="1"/>
</dbReference>
<reference evidence="1 2" key="1">
    <citation type="submission" date="2019-04" db="EMBL/GenBank/DDBJ databases">
        <title>Genome sequence of strain shin9-1.</title>
        <authorList>
            <person name="Gao J."/>
            <person name="Sun J."/>
        </authorList>
    </citation>
    <scope>NUCLEOTIDE SEQUENCE [LARGE SCALE GENOMIC DNA]</scope>
    <source>
        <strain evidence="2">shin9-1</strain>
    </source>
</reference>
<evidence type="ECO:0000313" key="1">
    <source>
        <dbReference type="EMBL" id="THV23018.1"/>
    </source>
</evidence>
<dbReference type="RefSeq" id="WP_136598462.1">
    <property type="nucleotide sequence ID" value="NZ_STGV01000003.1"/>
</dbReference>
<dbReference type="InterPro" id="IPR022224">
    <property type="entry name" value="DUF3750"/>
</dbReference>
<evidence type="ECO:0000313" key="2">
    <source>
        <dbReference type="Proteomes" id="UP000308828"/>
    </source>
</evidence>
<keyword evidence="2" id="KW-1185">Reference proteome</keyword>
<dbReference type="EMBL" id="STGV01000003">
    <property type="protein sequence ID" value="THV23018.1"/>
    <property type="molecule type" value="Genomic_DNA"/>
</dbReference>
<dbReference type="OrthoDB" id="199084at2"/>
<dbReference type="AlphaFoldDB" id="A0A4S8NZH8"/>
<protein>
    <submittedName>
        <fullName evidence="1">DUF3750 domain-containing protein</fullName>
    </submittedName>
</protein>